<evidence type="ECO:0000313" key="3">
    <source>
        <dbReference type="EMBL" id="ALZ45709.1"/>
    </source>
</evidence>
<evidence type="ECO:0000313" key="4">
    <source>
        <dbReference type="EMBL" id="ASV62956.1"/>
    </source>
</evidence>
<proteinExistence type="predicted"/>
<accession>A0A0X9NE17</accession>
<reference evidence="4" key="5">
    <citation type="journal article" date="2017" name="Virusdisease">
        <title>Characterization and prevalence of a novel white spot syndrome viral genotype in naturally infected wild crayfish, Procambarus clarkii, in Shanghai, China.</title>
        <authorList>
            <person name="Jiang L."/>
            <person name="Xiao J."/>
            <person name="Liu L."/>
            <person name="Pan Y."/>
            <person name="Yan S."/>
            <person name="Wang Y."/>
        </authorList>
    </citation>
    <scope>NUCLEOTIDE SEQUENCE [LARGE SCALE GENOMIC DNA]</scope>
    <source>
        <strain evidence="4">PC</strain>
    </source>
</reference>
<dbReference type="GO" id="GO:0032259">
    <property type="term" value="P:methylation"/>
    <property type="evidence" value="ECO:0007669"/>
    <property type="project" value="UniProtKB-KW"/>
</dbReference>
<reference evidence="2 6" key="3">
    <citation type="journal article" date="2005" name="Virus Res.">
        <title>Fitness and virulence of an ancestral White Spot Syndrome Virus isolate from shrimp.</title>
        <authorList>
            <person name="Marks H."/>
            <person name="van Duijse J.J."/>
            <person name="Zuidema D."/>
            <person name="van Hulten M.C."/>
            <person name="Vlak J.M."/>
        </authorList>
    </citation>
    <scope>NUCLEOTIDE SEQUENCE [LARGE SCALE GENOMIC DNA]</scope>
    <source>
        <strain evidence="2">WSSV-TH</strain>
    </source>
</reference>
<dbReference type="Proteomes" id="UP000279156">
    <property type="component" value="Segment"/>
</dbReference>
<keyword evidence="1" id="KW-0472">Membrane</keyword>
<keyword evidence="1" id="KW-0812">Transmembrane</keyword>
<sequence>MKRIIYTKKFIMMYFIGMAFHSPIWPMCVFMLAPLSPFISISKIFRKFFWVARV</sequence>
<reference evidence="3" key="6">
    <citation type="submission" date="2018-06" db="EMBL/GenBank/DDBJ databases">
        <authorList>
            <person name="Zhirakovskaya E."/>
        </authorList>
    </citation>
    <scope>NUCLEOTIDE SEQUENCE</scope>
    <source>
        <strain evidence="3">MEX2008</strain>
    </source>
</reference>
<evidence type="ECO:0000313" key="5">
    <source>
        <dbReference type="Proteomes" id="UP000273684"/>
    </source>
</evidence>
<keyword evidence="3" id="KW-0808">Transferase</keyword>
<protein>
    <submittedName>
        <fullName evidence="2">ORF50</fullName>
    </submittedName>
    <submittedName>
        <fullName evidence="3">RNA methyltransferase</fullName>
    </submittedName>
</protein>
<name>A0A0X9NE17_9VIRU</name>
<reference evidence="3 5" key="4">
    <citation type="journal article" date="2016" name="Genome Announc.">
        <title>Draft Genome Sequence of White Spot Syndrome Virus Isolated from Cultured Litopenaeus vannamei in Mexico.</title>
        <authorList>
            <person name="Rodriguez-Anaya L.Z."/>
            <person name="Gonzalez-Galaviz J.R."/>
            <person name="Casillas-Hernandez R."/>
            <person name="Lares-Villa F."/>
            <person name="Estrada K."/>
            <person name="Ibarra-Gamez J.C."/>
            <person name="Sanchez-Flores A."/>
        </authorList>
    </citation>
    <scope>NUCLEOTIDE SEQUENCE [LARGE SCALE GENOMIC DNA]</scope>
    <source>
        <strain evidence="3 5">MEX2008</strain>
    </source>
</reference>
<dbReference type="EMBL" id="KX686117">
    <property type="protein sequence ID" value="ASV62956.1"/>
    <property type="molecule type" value="Genomic_DNA"/>
</dbReference>
<reference evidence="2" key="2">
    <citation type="submission" date="2004-12" db="EMBL/GenBank/DDBJ databases">
        <authorList>
            <person name="Marks H."/>
            <person name="van Duijse J.J.A."/>
            <person name="Zuidema D."/>
            <person name="van Hulten M.C.W."/>
            <person name="Vlak J.M."/>
        </authorList>
    </citation>
    <scope>NUCLEOTIDE SEQUENCE</scope>
    <source>
        <strain evidence="2">WSSV-TH</strain>
    </source>
</reference>
<evidence type="ECO:0000313" key="6">
    <source>
        <dbReference type="Proteomes" id="UP000279156"/>
    </source>
</evidence>
<reference evidence="2 6" key="1">
    <citation type="journal article" date="2001" name="Virology">
        <title>The white spot syndrome virus DNA genome sequence.</title>
        <authorList>
            <person name="van Hulten M.C."/>
            <person name="Witteveldt J."/>
            <person name="Peters S."/>
            <person name="Kloosterboer N."/>
            <person name="Tarchini R."/>
            <person name="Fiers M."/>
            <person name="Sandbrink H."/>
            <person name="Lankhorst R.K."/>
            <person name="Vlak J.M."/>
        </authorList>
    </citation>
    <scope>NUCLEOTIDE SEQUENCE [LARGE SCALE GENOMIC DNA]</scope>
    <source>
        <strain evidence="2">WSSV-TH</strain>
    </source>
</reference>
<dbReference type="GO" id="GO:0008168">
    <property type="term" value="F:methyltransferase activity"/>
    <property type="evidence" value="ECO:0007669"/>
    <property type="project" value="UniProtKB-KW"/>
</dbReference>
<dbReference type="EMBL" id="KU216744">
    <property type="protein sequence ID" value="ALZ45709.1"/>
    <property type="molecule type" value="Genomic_DNA"/>
</dbReference>
<feature type="transmembrane region" description="Helical" evidence="1">
    <location>
        <begin position="12"/>
        <end position="33"/>
    </location>
</feature>
<keyword evidence="3" id="KW-0489">Methyltransferase</keyword>
<evidence type="ECO:0000256" key="1">
    <source>
        <dbReference type="SAM" id="Phobius"/>
    </source>
</evidence>
<organism evidence="3 5">
    <name type="scientific">White spot syndrome virus</name>
    <dbReference type="NCBI Taxonomy" id="342409"/>
    <lineage>
        <taxon>Viruses</taxon>
        <taxon>Viruses incertae sedis</taxon>
        <taxon>Naldaviricetes</taxon>
        <taxon>Nimaviridae</taxon>
        <taxon>Whispovirus</taxon>
    </lineage>
</organism>
<keyword evidence="1" id="KW-1133">Transmembrane helix</keyword>
<accession>Q91LJ0</accession>
<dbReference type="Proteomes" id="UP000281424">
    <property type="component" value="Segment"/>
</dbReference>
<dbReference type="EMBL" id="AF369029">
    <property type="protein sequence ID" value="AAK77719.1"/>
    <property type="molecule type" value="Genomic_DNA"/>
</dbReference>
<evidence type="ECO:0000313" key="2">
    <source>
        <dbReference type="EMBL" id="AAK77719.1"/>
    </source>
</evidence>
<dbReference type="Proteomes" id="UP000273684">
    <property type="component" value="Genome"/>
</dbReference>